<dbReference type="GO" id="GO:0003677">
    <property type="term" value="F:DNA binding"/>
    <property type="evidence" value="ECO:0007669"/>
    <property type="project" value="UniProtKB-KW"/>
</dbReference>
<dbReference type="PANTHER" id="PTHR31719:SF179">
    <property type="entry name" value="OS08G0148400 PROTEIN"/>
    <property type="match status" value="1"/>
</dbReference>
<dbReference type="InterPro" id="IPR003441">
    <property type="entry name" value="NAC-dom"/>
</dbReference>
<accession>A0A2Z7D3R2</accession>
<dbReference type="EMBL" id="KQ990574">
    <property type="protein sequence ID" value="KZV52969.1"/>
    <property type="molecule type" value="Genomic_DNA"/>
</dbReference>
<organism evidence="6 7">
    <name type="scientific">Dorcoceras hygrometricum</name>
    <dbReference type="NCBI Taxonomy" id="472368"/>
    <lineage>
        <taxon>Eukaryota</taxon>
        <taxon>Viridiplantae</taxon>
        <taxon>Streptophyta</taxon>
        <taxon>Embryophyta</taxon>
        <taxon>Tracheophyta</taxon>
        <taxon>Spermatophyta</taxon>
        <taxon>Magnoliopsida</taxon>
        <taxon>eudicotyledons</taxon>
        <taxon>Gunneridae</taxon>
        <taxon>Pentapetalae</taxon>
        <taxon>asterids</taxon>
        <taxon>lamiids</taxon>
        <taxon>Lamiales</taxon>
        <taxon>Gesneriaceae</taxon>
        <taxon>Didymocarpoideae</taxon>
        <taxon>Trichosporeae</taxon>
        <taxon>Loxocarpinae</taxon>
        <taxon>Dorcoceras</taxon>
    </lineage>
</organism>
<dbReference type="PANTHER" id="PTHR31719">
    <property type="entry name" value="NAC TRANSCRIPTION FACTOR 56"/>
    <property type="match status" value="1"/>
</dbReference>
<gene>
    <name evidence="6" type="ORF">F511_33857</name>
</gene>
<dbReference type="GO" id="GO:0006355">
    <property type="term" value="P:regulation of DNA-templated transcription"/>
    <property type="evidence" value="ECO:0007669"/>
    <property type="project" value="InterPro"/>
</dbReference>
<reference evidence="6 7" key="1">
    <citation type="journal article" date="2015" name="Proc. Natl. Acad. Sci. U.S.A.">
        <title>The resurrection genome of Boea hygrometrica: A blueprint for survival of dehydration.</title>
        <authorList>
            <person name="Xiao L."/>
            <person name="Yang G."/>
            <person name="Zhang L."/>
            <person name="Yang X."/>
            <person name="Zhao S."/>
            <person name="Ji Z."/>
            <person name="Zhou Q."/>
            <person name="Hu M."/>
            <person name="Wang Y."/>
            <person name="Chen M."/>
            <person name="Xu Y."/>
            <person name="Jin H."/>
            <person name="Xiao X."/>
            <person name="Hu G."/>
            <person name="Bao F."/>
            <person name="Hu Y."/>
            <person name="Wan P."/>
            <person name="Li L."/>
            <person name="Deng X."/>
            <person name="Kuang T."/>
            <person name="Xiang C."/>
            <person name="Zhu J.K."/>
            <person name="Oliver M.J."/>
            <person name="He Y."/>
        </authorList>
    </citation>
    <scope>NUCLEOTIDE SEQUENCE [LARGE SCALE GENOMIC DNA]</scope>
    <source>
        <strain evidence="7">cv. XS01</strain>
    </source>
</reference>
<keyword evidence="3" id="KW-0804">Transcription</keyword>
<protein>
    <submittedName>
        <fullName evidence="6">NAC domain-containing protein 2-like</fullName>
    </submittedName>
</protein>
<evidence type="ECO:0000256" key="3">
    <source>
        <dbReference type="ARBA" id="ARBA00023163"/>
    </source>
</evidence>
<dbReference type="Gene3D" id="2.170.150.80">
    <property type="entry name" value="NAC domain"/>
    <property type="match status" value="1"/>
</dbReference>
<evidence type="ECO:0000256" key="4">
    <source>
        <dbReference type="ARBA" id="ARBA00023242"/>
    </source>
</evidence>
<dbReference type="Pfam" id="PF02365">
    <property type="entry name" value="NAM"/>
    <property type="match status" value="1"/>
</dbReference>
<keyword evidence="1" id="KW-0805">Transcription regulation</keyword>
<keyword evidence="2" id="KW-0238">DNA-binding</keyword>
<proteinExistence type="predicted"/>
<dbReference type="PROSITE" id="PS51005">
    <property type="entry name" value="NAC"/>
    <property type="match status" value="1"/>
</dbReference>
<dbReference type="SUPFAM" id="SSF101941">
    <property type="entry name" value="NAC domain"/>
    <property type="match status" value="1"/>
</dbReference>
<evidence type="ECO:0000313" key="7">
    <source>
        <dbReference type="Proteomes" id="UP000250235"/>
    </source>
</evidence>
<evidence type="ECO:0000313" key="6">
    <source>
        <dbReference type="EMBL" id="KZV52969.1"/>
    </source>
</evidence>
<dbReference type="Proteomes" id="UP000250235">
    <property type="component" value="Unassembled WGS sequence"/>
</dbReference>
<feature type="domain" description="NAC" evidence="5">
    <location>
        <begin position="22"/>
        <end position="169"/>
    </location>
</feature>
<dbReference type="OrthoDB" id="863385at2759"/>
<keyword evidence="4" id="KW-0539">Nucleus</keyword>
<dbReference type="InterPro" id="IPR036093">
    <property type="entry name" value="NAC_dom_sf"/>
</dbReference>
<evidence type="ECO:0000256" key="2">
    <source>
        <dbReference type="ARBA" id="ARBA00023125"/>
    </source>
</evidence>
<dbReference type="AlphaFoldDB" id="A0A2Z7D3R2"/>
<name>A0A2Z7D3R2_9LAMI</name>
<keyword evidence="7" id="KW-1185">Reference proteome</keyword>
<sequence>MYPTLQRIASGPDEGEYTRVHLRPGFRFEPEDHMLINDYLKKFINFQLTRYSNIPTINVYMFTPRNLSEAYPCQGEDVWYFFTPRDRKRLYRVCANGYWKCYGTKQQIYHDNVRIGYKNSLIFYEGEPPNGRETIWVMKEYIADPPSRLRDDETGEIMDDYVLCRIHMRPRCRLPPRNAYKQLLSSFAKLSTTGRTYKSAGHKRRKTEQQRQYNTLAPHSEIKSADFWKLKEW</sequence>
<evidence type="ECO:0000259" key="5">
    <source>
        <dbReference type="PROSITE" id="PS51005"/>
    </source>
</evidence>
<evidence type="ECO:0000256" key="1">
    <source>
        <dbReference type="ARBA" id="ARBA00023015"/>
    </source>
</evidence>